<reference evidence="2 3" key="1">
    <citation type="journal article" date="2001" name="Int. J. Syst. Evol. Microbiol.">
        <title>Agreia bicolorata gen. nov., sp. nov., to accommodate actinobacteria isolated from narrow reed grass infected by the nematode Heteroanguina graminophila.</title>
        <authorList>
            <person name="Evtushenko L.I."/>
            <person name="Dorofeeva L.V."/>
            <person name="Dobrovolskaya T.G."/>
            <person name="Streshinskaya G.M."/>
            <person name="Subbotin S.A."/>
            <person name="Tiedje J.M."/>
        </authorList>
    </citation>
    <scope>NUCLEOTIDE SEQUENCE [LARGE SCALE GENOMIC DNA]</scope>
    <source>
        <strain evidence="2 3">VKM Ac-1804</strain>
    </source>
</reference>
<evidence type="ECO:0000313" key="3">
    <source>
        <dbReference type="Proteomes" id="UP000032503"/>
    </source>
</evidence>
<proteinExistence type="predicted"/>
<gene>
    <name evidence="2" type="ORF">TZ00_13675</name>
</gene>
<organism evidence="2 3">
    <name type="scientific">Agreia bicolorata</name>
    <dbReference type="NCBI Taxonomy" id="110935"/>
    <lineage>
        <taxon>Bacteria</taxon>
        <taxon>Bacillati</taxon>
        <taxon>Actinomycetota</taxon>
        <taxon>Actinomycetes</taxon>
        <taxon>Micrococcales</taxon>
        <taxon>Microbacteriaceae</taxon>
        <taxon>Agreia</taxon>
    </lineage>
</organism>
<keyword evidence="3" id="KW-1185">Reference proteome</keyword>
<evidence type="ECO:0000256" key="1">
    <source>
        <dbReference type="SAM" id="MobiDB-lite"/>
    </source>
</evidence>
<dbReference type="RefSeq" id="WP_044442517.1">
    <property type="nucleotide sequence ID" value="NZ_JYFC01000006.1"/>
</dbReference>
<feature type="compositionally biased region" description="Polar residues" evidence="1">
    <location>
        <begin position="188"/>
        <end position="199"/>
    </location>
</feature>
<feature type="region of interest" description="Disordered" evidence="1">
    <location>
        <begin position="176"/>
        <end position="199"/>
    </location>
</feature>
<protein>
    <submittedName>
        <fullName evidence="2">Uncharacterized protein</fullName>
    </submittedName>
</protein>
<comment type="caution">
    <text evidence="2">The sequence shown here is derived from an EMBL/GenBank/DDBJ whole genome shotgun (WGS) entry which is preliminary data.</text>
</comment>
<dbReference type="EMBL" id="JYFC01000006">
    <property type="protein sequence ID" value="KJC63583.1"/>
    <property type="molecule type" value="Genomic_DNA"/>
</dbReference>
<dbReference type="Proteomes" id="UP000032503">
    <property type="component" value="Unassembled WGS sequence"/>
</dbReference>
<evidence type="ECO:0000313" key="2">
    <source>
        <dbReference type="EMBL" id="KJC63583.1"/>
    </source>
</evidence>
<accession>A0ABR5CD67</accession>
<name>A0ABR5CD67_9MICO</name>
<sequence length="199" mass="21600">MTGSYTPLVTFLEFTDSRQLMLRRFAGQLARLSVAETDPAVRASADSIFWPLDNQGLIVGRLLGLNRREVARTARIFSTLEKARRTTSALIAAGDRLTMHLARSGTGFTWFLSLYGAPALVGVQRFETEEEARDSAALARRQVAAALVSASSRKLHVAGTGPLSIDARGAHRFSFSHSGDPRLENEVPASNQLDTGTRG</sequence>